<gene>
    <name evidence="4" type="ORF">BIZ92_25230</name>
</gene>
<evidence type="ECO:0000259" key="3">
    <source>
        <dbReference type="Pfam" id="PF14246"/>
    </source>
</evidence>
<dbReference type="Gene3D" id="1.10.357.10">
    <property type="entry name" value="Tetracycline Repressor, domain 2"/>
    <property type="match status" value="1"/>
</dbReference>
<dbReference type="Proteomes" id="UP000187251">
    <property type="component" value="Unassembled WGS sequence"/>
</dbReference>
<feature type="domain" description="Transcriptional regulator TetR C-terminal Proteobacteria type" evidence="3">
    <location>
        <begin position="95"/>
        <end position="207"/>
    </location>
</feature>
<dbReference type="Pfam" id="PF00440">
    <property type="entry name" value="TetR_N"/>
    <property type="match status" value="1"/>
</dbReference>
<dbReference type="PRINTS" id="PR00455">
    <property type="entry name" value="HTHTETR"/>
</dbReference>
<name>A0A1R1JUT7_ALCXX</name>
<dbReference type="OrthoDB" id="7584337at2"/>
<dbReference type="Pfam" id="PF14246">
    <property type="entry name" value="TetR_C_7"/>
    <property type="match status" value="1"/>
</dbReference>
<keyword evidence="1" id="KW-0238">DNA-binding</keyword>
<comment type="caution">
    <text evidence="4">The sequence shown here is derived from an EMBL/GenBank/DDBJ whole genome shotgun (WGS) entry which is preliminary data.</text>
</comment>
<dbReference type="EMBL" id="MJMN01000012">
    <property type="protein sequence ID" value="OMG89044.1"/>
    <property type="molecule type" value="Genomic_DNA"/>
</dbReference>
<dbReference type="PANTHER" id="PTHR30055:SF223">
    <property type="entry name" value="HTH-TYPE TRANSCRIPTIONAL REGULATOR UIDR"/>
    <property type="match status" value="1"/>
</dbReference>
<dbReference type="RefSeq" id="WP_076411499.1">
    <property type="nucleotide sequence ID" value="NZ_AP028040.1"/>
</dbReference>
<organism evidence="4 5">
    <name type="scientific">Alcaligenes xylosoxydans xylosoxydans</name>
    <name type="common">Achromobacter xylosoxidans</name>
    <dbReference type="NCBI Taxonomy" id="85698"/>
    <lineage>
        <taxon>Bacteria</taxon>
        <taxon>Pseudomonadati</taxon>
        <taxon>Pseudomonadota</taxon>
        <taxon>Betaproteobacteria</taxon>
        <taxon>Burkholderiales</taxon>
        <taxon>Alcaligenaceae</taxon>
        <taxon>Achromobacter</taxon>
    </lineage>
</organism>
<dbReference type="InterPro" id="IPR009057">
    <property type="entry name" value="Homeodomain-like_sf"/>
</dbReference>
<protein>
    <submittedName>
        <fullName evidence="4">TetR family transcriptional regulator</fullName>
    </submittedName>
</protein>
<dbReference type="InterPro" id="IPR039536">
    <property type="entry name" value="TetR_C_Proteobacteria"/>
</dbReference>
<dbReference type="AlphaFoldDB" id="A0A1R1JUT7"/>
<dbReference type="InterPro" id="IPR050109">
    <property type="entry name" value="HTH-type_TetR-like_transc_reg"/>
</dbReference>
<reference evidence="4 5" key="1">
    <citation type="submission" date="2016-09" db="EMBL/GenBank/DDBJ databases">
        <title>Phylogenomics of Achromobacter.</title>
        <authorList>
            <person name="Jeukens J."/>
            <person name="Freschi L."/>
            <person name="Vincent A.T."/>
            <person name="Emond-Rheault J.-G."/>
            <person name="Kukavica-Ibrulj I."/>
            <person name="Charette S.J."/>
            <person name="Levesque R.C."/>
        </authorList>
    </citation>
    <scope>NUCLEOTIDE SEQUENCE [LARGE SCALE GENOMIC DNA]</scope>
    <source>
        <strain evidence="4 5">AUS488</strain>
    </source>
</reference>
<dbReference type="PANTHER" id="PTHR30055">
    <property type="entry name" value="HTH-TYPE TRANSCRIPTIONAL REGULATOR RUTR"/>
    <property type="match status" value="1"/>
</dbReference>
<evidence type="ECO:0000256" key="1">
    <source>
        <dbReference type="ARBA" id="ARBA00023125"/>
    </source>
</evidence>
<dbReference type="GO" id="GO:0000976">
    <property type="term" value="F:transcription cis-regulatory region binding"/>
    <property type="evidence" value="ECO:0007669"/>
    <property type="project" value="TreeGrafter"/>
</dbReference>
<dbReference type="SUPFAM" id="SSF46689">
    <property type="entry name" value="Homeodomain-like"/>
    <property type="match status" value="1"/>
</dbReference>
<accession>A0A1R1JUT7</accession>
<dbReference type="GO" id="GO:0003700">
    <property type="term" value="F:DNA-binding transcription factor activity"/>
    <property type="evidence" value="ECO:0007669"/>
    <property type="project" value="TreeGrafter"/>
</dbReference>
<proteinExistence type="predicted"/>
<feature type="domain" description="HTH tetR-type" evidence="2">
    <location>
        <begin position="25"/>
        <end position="70"/>
    </location>
</feature>
<evidence type="ECO:0000313" key="5">
    <source>
        <dbReference type="Proteomes" id="UP000187251"/>
    </source>
</evidence>
<dbReference type="InterPro" id="IPR001647">
    <property type="entry name" value="HTH_TetR"/>
</dbReference>
<evidence type="ECO:0000259" key="2">
    <source>
        <dbReference type="Pfam" id="PF00440"/>
    </source>
</evidence>
<evidence type="ECO:0000313" key="4">
    <source>
        <dbReference type="EMBL" id="OMG89044.1"/>
    </source>
</evidence>
<sequence>MASSPPPRPRGRPARPDAELRAAALEAATWLLLNQGYAAATLEAVAKRAGMAKKTVYRFAANREDLVAQVVRGWTDTFEPVMAQDVGSAADVLPALARVLQAIADRALSADAVGMFRLLTADFPARAALLAVYQENGIERGTAMLAAWFEKLAARGFIRIRQPRETAGLLLAMTIAEPLRQMALGLAEPLPQGSIADRIQACVALFAGQGEVFAVRSGADAD</sequence>